<protein>
    <submittedName>
        <fullName evidence="1">Uncharacterized protein</fullName>
    </submittedName>
</protein>
<organism evidence="1 2">
    <name type="scientific">Mycena rosella</name>
    <name type="common">Pink bonnet</name>
    <name type="synonym">Agaricus rosellus</name>
    <dbReference type="NCBI Taxonomy" id="1033263"/>
    <lineage>
        <taxon>Eukaryota</taxon>
        <taxon>Fungi</taxon>
        <taxon>Dikarya</taxon>
        <taxon>Basidiomycota</taxon>
        <taxon>Agaricomycotina</taxon>
        <taxon>Agaricomycetes</taxon>
        <taxon>Agaricomycetidae</taxon>
        <taxon>Agaricales</taxon>
        <taxon>Marasmiineae</taxon>
        <taxon>Mycenaceae</taxon>
        <taxon>Mycena</taxon>
    </lineage>
</organism>
<reference evidence="1" key="1">
    <citation type="submission" date="2023-03" db="EMBL/GenBank/DDBJ databases">
        <title>Massive genome expansion in bonnet fungi (Mycena s.s.) driven by repeated elements and novel gene families across ecological guilds.</title>
        <authorList>
            <consortium name="Lawrence Berkeley National Laboratory"/>
            <person name="Harder C.B."/>
            <person name="Miyauchi S."/>
            <person name="Viragh M."/>
            <person name="Kuo A."/>
            <person name="Thoen E."/>
            <person name="Andreopoulos B."/>
            <person name="Lu D."/>
            <person name="Skrede I."/>
            <person name="Drula E."/>
            <person name="Henrissat B."/>
            <person name="Morin E."/>
            <person name="Kohler A."/>
            <person name="Barry K."/>
            <person name="LaButti K."/>
            <person name="Morin E."/>
            <person name="Salamov A."/>
            <person name="Lipzen A."/>
            <person name="Mereny Z."/>
            <person name="Hegedus B."/>
            <person name="Baldrian P."/>
            <person name="Stursova M."/>
            <person name="Weitz H."/>
            <person name="Taylor A."/>
            <person name="Grigoriev I.V."/>
            <person name="Nagy L.G."/>
            <person name="Martin F."/>
            <person name="Kauserud H."/>
        </authorList>
    </citation>
    <scope>NUCLEOTIDE SEQUENCE</scope>
    <source>
        <strain evidence="1">CBHHK067</strain>
    </source>
</reference>
<proteinExistence type="predicted"/>
<gene>
    <name evidence="1" type="ORF">B0H17DRAFT_1197353</name>
</gene>
<dbReference type="AlphaFoldDB" id="A0AAD7DQZ6"/>
<comment type="caution">
    <text evidence="1">The sequence shown here is derived from an EMBL/GenBank/DDBJ whole genome shotgun (WGS) entry which is preliminary data.</text>
</comment>
<accession>A0AAD7DQZ6</accession>
<sequence>MQVPITPAAPSALHTAFADVKNTLDAAQRVSESLSLKVASLESALANAHGGIAQLQYGIKIVLPEAPLSRSLPEHAEDAPPAKRARIVVAPPEVATECHSSNDGPAPKDDRTETHVSAHALFRIPMSTCTCEDGHHESLQVESSSVGTGRTRSRRTVSWTVCAEFMNPSAKTLAETPCTNAAHTDGNHAPVFLESGPKGRKAFSYLDCHMH</sequence>
<name>A0AAD7DQZ6_MYCRO</name>
<keyword evidence="2" id="KW-1185">Reference proteome</keyword>
<dbReference type="Proteomes" id="UP001221757">
    <property type="component" value="Unassembled WGS sequence"/>
</dbReference>
<dbReference type="EMBL" id="JARKIE010000029">
    <property type="protein sequence ID" value="KAJ7697692.1"/>
    <property type="molecule type" value="Genomic_DNA"/>
</dbReference>
<evidence type="ECO:0000313" key="1">
    <source>
        <dbReference type="EMBL" id="KAJ7697692.1"/>
    </source>
</evidence>
<evidence type="ECO:0000313" key="2">
    <source>
        <dbReference type="Proteomes" id="UP001221757"/>
    </source>
</evidence>